<gene>
    <name evidence="7" type="ORF">CDO51_01080</name>
</gene>
<dbReference type="InterPro" id="IPR013986">
    <property type="entry name" value="DExx_box_DNA_helicase_dom_sf"/>
</dbReference>
<accession>A0A226C185</accession>
<name>A0A226C185_9FIRM</name>
<evidence type="ECO:0000256" key="5">
    <source>
        <dbReference type="PROSITE-ProRule" id="PRU00560"/>
    </source>
</evidence>
<dbReference type="Pfam" id="PF00580">
    <property type="entry name" value="UvrD-helicase"/>
    <property type="match status" value="2"/>
</dbReference>
<keyword evidence="1 5" id="KW-0547">Nucleotide-binding</keyword>
<feature type="binding site" evidence="5">
    <location>
        <begin position="217"/>
        <end position="224"/>
    </location>
    <ligand>
        <name>ATP</name>
        <dbReference type="ChEBI" id="CHEBI:30616"/>
    </ligand>
</feature>
<dbReference type="EMBL" id="NIQC01000001">
    <property type="protein sequence ID" value="OWZ85023.1"/>
    <property type="molecule type" value="Genomic_DNA"/>
</dbReference>
<keyword evidence="4 5" id="KW-0067">ATP-binding</keyword>
<dbReference type="InterPro" id="IPR027417">
    <property type="entry name" value="P-loop_NTPase"/>
</dbReference>
<evidence type="ECO:0000313" key="7">
    <source>
        <dbReference type="EMBL" id="OWZ85023.1"/>
    </source>
</evidence>
<dbReference type="GO" id="GO:0005829">
    <property type="term" value="C:cytosol"/>
    <property type="evidence" value="ECO:0007669"/>
    <property type="project" value="TreeGrafter"/>
</dbReference>
<dbReference type="PANTHER" id="PTHR11070">
    <property type="entry name" value="UVRD / RECB / PCRA DNA HELICASE FAMILY MEMBER"/>
    <property type="match status" value="1"/>
</dbReference>
<dbReference type="GO" id="GO:0003677">
    <property type="term" value="F:DNA binding"/>
    <property type="evidence" value="ECO:0007669"/>
    <property type="project" value="InterPro"/>
</dbReference>
<dbReference type="InterPro" id="IPR027785">
    <property type="entry name" value="UvrD-like_helicase_C"/>
</dbReference>
<dbReference type="InterPro" id="IPR048228">
    <property type="entry name" value="HelD_bacillota"/>
</dbReference>
<dbReference type="InterPro" id="IPR000212">
    <property type="entry name" value="DNA_helicase_UvrD/REP"/>
</dbReference>
<dbReference type="InterPro" id="IPR014016">
    <property type="entry name" value="UvrD-like_ATP-bd"/>
</dbReference>
<evidence type="ECO:0000256" key="2">
    <source>
        <dbReference type="ARBA" id="ARBA00022801"/>
    </source>
</evidence>
<keyword evidence="8" id="KW-1185">Reference proteome</keyword>
<dbReference type="PROSITE" id="PS51198">
    <property type="entry name" value="UVRD_HELICASE_ATP_BIND"/>
    <property type="match status" value="1"/>
</dbReference>
<feature type="domain" description="UvrD-like helicase ATP-binding" evidence="6">
    <location>
        <begin position="196"/>
        <end position="589"/>
    </location>
</feature>
<proteinExistence type="predicted"/>
<dbReference type="AlphaFoldDB" id="A0A226C185"/>
<organism evidence="7 8">
    <name type="scientific">Natranaerobius trueperi</name>
    <dbReference type="NCBI Taxonomy" id="759412"/>
    <lineage>
        <taxon>Bacteria</taxon>
        <taxon>Bacillati</taxon>
        <taxon>Bacillota</taxon>
        <taxon>Clostridia</taxon>
        <taxon>Natranaerobiales</taxon>
        <taxon>Natranaerobiaceae</taxon>
        <taxon>Natranaerobius</taxon>
    </lineage>
</organism>
<dbReference type="SUPFAM" id="SSF52540">
    <property type="entry name" value="P-loop containing nucleoside triphosphate hydrolases"/>
    <property type="match status" value="1"/>
</dbReference>
<dbReference type="Gene3D" id="3.40.50.300">
    <property type="entry name" value="P-loop containing nucleotide triphosphate hydrolases"/>
    <property type="match status" value="3"/>
</dbReference>
<keyword evidence="2 5" id="KW-0378">Hydrolase</keyword>
<evidence type="ECO:0000256" key="4">
    <source>
        <dbReference type="ARBA" id="ARBA00022840"/>
    </source>
</evidence>
<sequence length="748" mass="86078">MSIGNHPDYKEELQYLKGTINYIDQFINSIKKKQQESKEDMKEAYEVLDFLDSSQSYITILVNARYLDKSSETINKVTKARDKPYFSRIDFKDDRDEQPTSYYIGKLSLFKDDNEPLIIDWRSPVASLYYDGRIGEVSYEAEEGTITGNLSLKRQYTIEDGELQDFFDVDITTNDELLQASLRDTRDDKLKDIVSTIQREQNKIIRADLTKPLIVQGAAGSGKTTIALHRIAYLIYTYEKSFDPNNFMIIAPNNLFLDYISDVLPELGVEDARQTTFTDFCLDLLNLQGKVTVTELNEKLSIILEEKDVGLLRWSSFFKGSFKFKGLIDNYLKDVKENMLPKEDILLEEYTLMSQDELTNAFYNEYNYLPIHKRFDQIKKKLSSRAKQKKELIIESVKEEYEKIISKARKEEGSEKAVSLMDERDEKIERIKAGAKKVSQNFSKNIKKQNAFNHYKKILKDKELLKKYSEEEIEDKKAEYMAETAKKSFKKKELESEDLAPLLYLKAQLEGFKETIESSNVIIDEAQDFNLFEFYVLKHVLKTDNFTLLGDISQGVHGYRGISNWEEVNKTIFSNEATSLTLKQSYRTTVEIMELSNNVLKKGVGNESILAEPVVRHGEKPIVNVVTQKDNLIDGLKKKILELQEQGYASIAIIGKTLTECKKIHELLDMKDITLLSGKEAEYQGGVVIVPSYAAKGLEFDAVTIVSLDEAFYETELDAKLLYVAMTRAIHNLSTFTMMDQLTSYFDD</sequence>
<evidence type="ECO:0000259" key="6">
    <source>
        <dbReference type="PROSITE" id="PS51198"/>
    </source>
</evidence>
<keyword evidence="3 5" id="KW-0347">Helicase</keyword>
<dbReference type="OrthoDB" id="9787585at2"/>
<comment type="caution">
    <text evidence="7">The sequence shown here is derived from an EMBL/GenBank/DDBJ whole genome shotgun (WGS) entry which is preliminary data.</text>
</comment>
<evidence type="ECO:0000256" key="3">
    <source>
        <dbReference type="ARBA" id="ARBA00022806"/>
    </source>
</evidence>
<dbReference type="GO" id="GO:0000725">
    <property type="term" value="P:recombinational repair"/>
    <property type="evidence" value="ECO:0007669"/>
    <property type="project" value="TreeGrafter"/>
</dbReference>
<dbReference type="GO" id="GO:0005524">
    <property type="term" value="F:ATP binding"/>
    <property type="evidence" value="ECO:0007669"/>
    <property type="project" value="UniProtKB-UniRule"/>
</dbReference>
<dbReference type="Gene3D" id="1.10.10.160">
    <property type="match status" value="1"/>
</dbReference>
<evidence type="ECO:0000313" key="8">
    <source>
        <dbReference type="Proteomes" id="UP000214588"/>
    </source>
</evidence>
<dbReference type="GO" id="GO:0016787">
    <property type="term" value="F:hydrolase activity"/>
    <property type="evidence" value="ECO:0007669"/>
    <property type="project" value="UniProtKB-UniRule"/>
</dbReference>
<reference evidence="7 8" key="1">
    <citation type="submission" date="2017-06" db="EMBL/GenBank/DDBJ databases">
        <title>Draft Genome Sequence of Natranaerobius trueperi halophilic, alkalithermophilic bacteria from soda lakes.</title>
        <authorList>
            <person name="Zhao B."/>
        </authorList>
    </citation>
    <scope>NUCLEOTIDE SEQUENCE [LARGE SCALE GENOMIC DNA]</scope>
    <source>
        <strain evidence="7 8">DSM 18760</strain>
    </source>
</reference>
<evidence type="ECO:0000256" key="1">
    <source>
        <dbReference type="ARBA" id="ARBA00022741"/>
    </source>
</evidence>
<dbReference type="RefSeq" id="WP_089022446.1">
    <property type="nucleotide sequence ID" value="NZ_NIQC01000001.1"/>
</dbReference>
<dbReference type="PANTHER" id="PTHR11070:SF17">
    <property type="entry name" value="DNA HELICASE IV"/>
    <property type="match status" value="1"/>
</dbReference>
<dbReference type="GO" id="GO:0043138">
    <property type="term" value="F:3'-5' DNA helicase activity"/>
    <property type="evidence" value="ECO:0007669"/>
    <property type="project" value="TreeGrafter"/>
</dbReference>
<dbReference type="Proteomes" id="UP000214588">
    <property type="component" value="Unassembled WGS sequence"/>
</dbReference>
<protein>
    <submittedName>
        <fullName evidence="7">DNA helicase</fullName>
    </submittedName>
</protein>
<dbReference type="Pfam" id="PF13538">
    <property type="entry name" value="UvrD_C_2"/>
    <property type="match status" value="1"/>
</dbReference>
<dbReference type="NCBIfam" id="NF041464">
    <property type="entry name" value="HelD_BACSU"/>
    <property type="match status" value="1"/>
</dbReference>